<dbReference type="PANTHER" id="PTHR22255">
    <property type="entry name" value="LP06548P"/>
    <property type="match status" value="1"/>
</dbReference>
<evidence type="ECO:0000313" key="7">
    <source>
        <dbReference type="RefSeq" id="XP_046592778.1"/>
    </source>
</evidence>
<dbReference type="RefSeq" id="XP_046592778.1">
    <property type="nucleotide sequence ID" value="XM_046736822.1"/>
</dbReference>
<evidence type="ECO:0000259" key="4">
    <source>
        <dbReference type="Pfam" id="PF23070"/>
    </source>
</evidence>
<proteinExistence type="predicted"/>
<sequence length="611" mass="68901">MPRMQGSAHREGHRRAPAQKLLLSMLLAGLLPLANGLCEFPASWSGLWFQTGKPEPVFVNSTILNNRTCHENRNDMYIIHEAEENCYRCMIINERHENVIQFREELWCRSLAPLEEMCNSISSDESLISMFRLDSRPIACPFTGAPFKFSYSRGLGECTNPVSHAESCTDESKLLLKYQACPDVERTESSTEELQCLATWKDGRNKYLVGTVKSVGRSIIASNEDMFRCFLYEKTPHHQGKVVYDLAQSEDATCNGLTSVAEGARTIKLTKVDKGHNRCTYPSWVTQHHDWHSLNGSKTYHFTARNATLKVRAQDNNDDSFHEEKIVCHNLQKLYPNDNMQGYTVKLVAHISSGCDSGYVCMMFHKRDGHIIEIQQSDHKAIMPEEACESWDPSTMPYTTLVTSMLHQRKCPHPGRYTIIDYGLSEMLPSPSRRQRRSMKPMRTAERRTWQDEGEEDECKNGAVEIGCSSTSQNEMSIDNSCETEKDAFLCHGSWEENGTWYTIASLRNSKLTSGQGQTYCFSMQTSDVPSKMTGRGSSSGDHHEQEFRLSARSHTCQRSLAEQWTYRLTSQGVCEDLTKAASSTASSSSLSRVSLVLSAGAALLCTLLSR</sequence>
<dbReference type="GeneID" id="107222695"/>
<dbReference type="PANTHER" id="PTHR22255:SF9">
    <property type="entry name" value="LP06548P"/>
    <property type="match status" value="1"/>
</dbReference>
<evidence type="ECO:0000256" key="2">
    <source>
        <dbReference type="SAM" id="SignalP"/>
    </source>
</evidence>
<evidence type="ECO:0000259" key="5">
    <source>
        <dbReference type="Pfam" id="PF23071"/>
    </source>
</evidence>
<evidence type="ECO:0000256" key="1">
    <source>
        <dbReference type="SAM" id="MobiDB-lite"/>
    </source>
</evidence>
<dbReference type="Proteomes" id="UP000829291">
    <property type="component" value="Chromosome 4"/>
</dbReference>
<reference evidence="7" key="1">
    <citation type="submission" date="2025-08" db="UniProtKB">
        <authorList>
            <consortium name="RefSeq"/>
        </authorList>
    </citation>
    <scope>IDENTIFICATION</scope>
    <source>
        <tissue evidence="7">Thorax and Abdomen</tissue>
    </source>
</reference>
<evidence type="ECO:0000313" key="6">
    <source>
        <dbReference type="Proteomes" id="UP000829291"/>
    </source>
</evidence>
<keyword evidence="2" id="KW-0732">Signal</keyword>
<dbReference type="InterPro" id="IPR055472">
    <property type="entry name" value="DUF7044"/>
</dbReference>
<feature type="region of interest" description="Disordered" evidence="1">
    <location>
        <begin position="430"/>
        <end position="456"/>
    </location>
</feature>
<dbReference type="InterPro" id="IPR055471">
    <property type="entry name" value="DUF7043"/>
</dbReference>
<keyword evidence="6" id="KW-1185">Reference proteome</keyword>
<evidence type="ECO:0000259" key="3">
    <source>
        <dbReference type="Pfam" id="PF23069"/>
    </source>
</evidence>
<feature type="signal peptide" evidence="2">
    <location>
        <begin position="1"/>
        <end position="36"/>
    </location>
</feature>
<feature type="domain" description="DUF7044" evidence="5">
    <location>
        <begin position="38"/>
        <end position="120"/>
    </location>
</feature>
<dbReference type="Pfam" id="PF23069">
    <property type="entry name" value="DUF7042"/>
    <property type="match status" value="1"/>
</dbReference>
<feature type="chain" id="PRO_5047157960" evidence="2">
    <location>
        <begin position="37"/>
        <end position="611"/>
    </location>
</feature>
<dbReference type="Pfam" id="PF23071">
    <property type="entry name" value="DUF7044"/>
    <property type="match status" value="1"/>
</dbReference>
<dbReference type="InterPro" id="IPR055470">
    <property type="entry name" value="DUF7042"/>
</dbReference>
<name>A0ABM3FXN1_NEOLC</name>
<gene>
    <name evidence="7" type="primary">LOC107222695</name>
</gene>
<protein>
    <submittedName>
        <fullName evidence="7">Uncharacterized protein LOC107222695 isoform X1</fullName>
    </submittedName>
</protein>
<dbReference type="Pfam" id="PF23070">
    <property type="entry name" value="DUF7043"/>
    <property type="match status" value="1"/>
</dbReference>
<feature type="domain" description="DUF7042" evidence="3">
    <location>
        <begin position="137"/>
        <end position="271"/>
    </location>
</feature>
<organism evidence="6 7">
    <name type="scientific">Neodiprion lecontei</name>
    <name type="common">Redheaded pine sawfly</name>
    <dbReference type="NCBI Taxonomy" id="441921"/>
    <lineage>
        <taxon>Eukaryota</taxon>
        <taxon>Metazoa</taxon>
        <taxon>Ecdysozoa</taxon>
        <taxon>Arthropoda</taxon>
        <taxon>Hexapoda</taxon>
        <taxon>Insecta</taxon>
        <taxon>Pterygota</taxon>
        <taxon>Neoptera</taxon>
        <taxon>Endopterygota</taxon>
        <taxon>Hymenoptera</taxon>
        <taxon>Tenthredinoidea</taxon>
        <taxon>Diprionidae</taxon>
        <taxon>Diprioninae</taxon>
        <taxon>Neodiprion</taxon>
    </lineage>
</organism>
<accession>A0ABM3FXN1</accession>
<feature type="domain" description="DUF7043" evidence="4">
    <location>
        <begin position="276"/>
        <end position="392"/>
    </location>
</feature>